<keyword evidence="3" id="KW-1185">Reference proteome</keyword>
<keyword evidence="1" id="KW-0812">Transmembrane</keyword>
<gene>
    <name evidence="2" type="ORF">FE784_16520</name>
</gene>
<dbReference type="RefSeq" id="WP_139603325.1">
    <property type="nucleotide sequence ID" value="NZ_VDCQ01000021.1"/>
</dbReference>
<proteinExistence type="predicted"/>
<accession>A0A5C4T848</accession>
<keyword evidence="1" id="KW-0472">Membrane</keyword>
<dbReference type="AlphaFoldDB" id="A0A5C4T848"/>
<dbReference type="EMBL" id="VDCQ01000021">
    <property type="protein sequence ID" value="TNJ65201.1"/>
    <property type="molecule type" value="Genomic_DNA"/>
</dbReference>
<evidence type="ECO:0000313" key="3">
    <source>
        <dbReference type="Proteomes" id="UP000307943"/>
    </source>
</evidence>
<evidence type="ECO:0000313" key="2">
    <source>
        <dbReference type="EMBL" id="TNJ65201.1"/>
    </source>
</evidence>
<comment type="caution">
    <text evidence="2">The sequence shown here is derived from an EMBL/GenBank/DDBJ whole genome shotgun (WGS) entry which is preliminary data.</text>
</comment>
<feature type="transmembrane region" description="Helical" evidence="1">
    <location>
        <begin position="34"/>
        <end position="53"/>
    </location>
</feature>
<feature type="transmembrane region" description="Helical" evidence="1">
    <location>
        <begin position="6"/>
        <end position="22"/>
    </location>
</feature>
<organism evidence="2 3">
    <name type="scientific">Paenibacillus hemerocallicola</name>
    <dbReference type="NCBI Taxonomy" id="1172614"/>
    <lineage>
        <taxon>Bacteria</taxon>
        <taxon>Bacillati</taxon>
        <taxon>Bacillota</taxon>
        <taxon>Bacilli</taxon>
        <taxon>Bacillales</taxon>
        <taxon>Paenibacillaceae</taxon>
        <taxon>Paenibacillus</taxon>
    </lineage>
</organism>
<dbReference type="Proteomes" id="UP000307943">
    <property type="component" value="Unassembled WGS sequence"/>
</dbReference>
<name>A0A5C4T848_9BACL</name>
<keyword evidence="1" id="KW-1133">Transmembrane helix</keyword>
<reference evidence="2 3" key="1">
    <citation type="submission" date="2019-05" db="EMBL/GenBank/DDBJ databases">
        <title>We sequenced the genome of Paenibacillus hemerocallicola KCTC 33185 for further insight into its adaptation and study the phylogeny of Paenibacillus.</title>
        <authorList>
            <person name="Narsing Rao M.P."/>
        </authorList>
    </citation>
    <scope>NUCLEOTIDE SEQUENCE [LARGE SCALE GENOMIC DNA]</scope>
    <source>
        <strain evidence="2 3">KCTC 33185</strain>
    </source>
</reference>
<dbReference type="OrthoDB" id="2627659at2"/>
<evidence type="ECO:0000256" key="1">
    <source>
        <dbReference type="SAM" id="Phobius"/>
    </source>
</evidence>
<sequence length="79" mass="8790">MNDALFAVLVWIGIGMTVALQWKPLRSLSAAQRWIFVSLAVSSAGMYVLYWLGLAWPMPARIVCEYVAPYVERIVKGGS</sequence>
<protein>
    <submittedName>
        <fullName evidence="2">Uncharacterized protein</fullName>
    </submittedName>
</protein>